<name>A0A8S9MD63_BRACR</name>
<accession>A0A8S9MD63</accession>
<evidence type="ECO:0000313" key="1">
    <source>
        <dbReference type="EMBL" id="KAF2615569.1"/>
    </source>
</evidence>
<gene>
    <name evidence="1" type="ORF">F2Q70_00013865</name>
</gene>
<reference evidence="1" key="1">
    <citation type="submission" date="2019-12" db="EMBL/GenBank/DDBJ databases">
        <title>Genome sequencing and annotation of Brassica cretica.</title>
        <authorList>
            <person name="Studholme D.J."/>
            <person name="Sarris P.F."/>
        </authorList>
    </citation>
    <scope>NUCLEOTIDE SEQUENCE</scope>
    <source>
        <strain evidence="1">PFS-102/07</strain>
        <tissue evidence="1">Leaf</tissue>
    </source>
</reference>
<sequence>MKIFFREDVNIHKPVNDYVLPGENLHVLESFAEQILLKEESLKRTQLSVRHHSTALFGIDKGTIKRQHLGPLPPLTQSRHSGSDKDNSSSVIWPAVCSYQSDNLLGVFPTYHDLGVEIDHETASPVSHIASPMINRYIMDMVSRVQ</sequence>
<proteinExistence type="predicted"/>
<dbReference type="AlphaFoldDB" id="A0A8S9MD63"/>
<comment type="caution">
    <text evidence="1">The sequence shown here is derived from an EMBL/GenBank/DDBJ whole genome shotgun (WGS) entry which is preliminary data.</text>
</comment>
<organism evidence="1">
    <name type="scientific">Brassica cretica</name>
    <name type="common">Mustard</name>
    <dbReference type="NCBI Taxonomy" id="69181"/>
    <lineage>
        <taxon>Eukaryota</taxon>
        <taxon>Viridiplantae</taxon>
        <taxon>Streptophyta</taxon>
        <taxon>Embryophyta</taxon>
        <taxon>Tracheophyta</taxon>
        <taxon>Spermatophyta</taxon>
        <taxon>Magnoliopsida</taxon>
        <taxon>eudicotyledons</taxon>
        <taxon>Gunneridae</taxon>
        <taxon>Pentapetalae</taxon>
        <taxon>rosids</taxon>
        <taxon>malvids</taxon>
        <taxon>Brassicales</taxon>
        <taxon>Brassicaceae</taxon>
        <taxon>Brassiceae</taxon>
        <taxon>Brassica</taxon>
    </lineage>
</organism>
<protein>
    <submittedName>
        <fullName evidence="1">Uncharacterized protein</fullName>
    </submittedName>
</protein>
<dbReference type="EMBL" id="QGKY02000089">
    <property type="protein sequence ID" value="KAF2615569.1"/>
    <property type="molecule type" value="Genomic_DNA"/>
</dbReference>